<dbReference type="EMBL" id="UINC01203291">
    <property type="protein sequence ID" value="SVE23475.1"/>
    <property type="molecule type" value="Genomic_DNA"/>
</dbReference>
<feature type="non-terminal residue" evidence="1">
    <location>
        <position position="1"/>
    </location>
</feature>
<organism evidence="1">
    <name type="scientific">marine metagenome</name>
    <dbReference type="NCBI Taxonomy" id="408172"/>
    <lineage>
        <taxon>unclassified sequences</taxon>
        <taxon>metagenomes</taxon>
        <taxon>ecological metagenomes</taxon>
    </lineage>
</organism>
<evidence type="ECO:0000313" key="1">
    <source>
        <dbReference type="EMBL" id="SVE23475.1"/>
    </source>
</evidence>
<protein>
    <submittedName>
        <fullName evidence="1">Uncharacterized protein</fullName>
    </submittedName>
</protein>
<gene>
    <name evidence="1" type="ORF">METZ01_LOCUS476329</name>
</gene>
<reference evidence="1" key="1">
    <citation type="submission" date="2018-05" db="EMBL/GenBank/DDBJ databases">
        <authorList>
            <person name="Lanie J.A."/>
            <person name="Ng W.-L."/>
            <person name="Kazmierczak K.M."/>
            <person name="Andrzejewski T.M."/>
            <person name="Davidsen T.M."/>
            <person name="Wayne K.J."/>
            <person name="Tettelin H."/>
            <person name="Glass J.I."/>
            <person name="Rusch D."/>
            <person name="Podicherti R."/>
            <person name="Tsui H.-C.T."/>
            <person name="Winkler M.E."/>
        </authorList>
    </citation>
    <scope>NUCLEOTIDE SEQUENCE</scope>
</reference>
<proteinExistence type="predicted"/>
<sequence length="61" mass="7253">VKRDITYEQRPGKQGYRRHPRYRALTGLRAERDSAIDELYEWLERHGHRSFPAVKTGSLDL</sequence>
<name>A0A383BW37_9ZZZZ</name>
<accession>A0A383BW37</accession>
<dbReference type="AlphaFoldDB" id="A0A383BW37"/>